<sequence>MTEKNKSEKMTNASKPVPMKLFAAWEVDRTPSNCIPRRQQRSNGRSSATVQRTVTLCNGESDIRRDTLLNLTYLVMSLYHIRMGGYFEI</sequence>
<dbReference type="EMBL" id="KQ460973">
    <property type="protein sequence ID" value="KPJ10079.1"/>
    <property type="molecule type" value="Genomic_DNA"/>
</dbReference>
<protein>
    <submittedName>
        <fullName evidence="1">Uncharacterized protein</fullName>
    </submittedName>
</protein>
<accession>A0A0N1IFP1</accession>
<proteinExistence type="predicted"/>
<organism evidence="1 2">
    <name type="scientific">Papilio machaon</name>
    <name type="common">Old World swallowtail butterfly</name>
    <dbReference type="NCBI Taxonomy" id="76193"/>
    <lineage>
        <taxon>Eukaryota</taxon>
        <taxon>Metazoa</taxon>
        <taxon>Ecdysozoa</taxon>
        <taxon>Arthropoda</taxon>
        <taxon>Hexapoda</taxon>
        <taxon>Insecta</taxon>
        <taxon>Pterygota</taxon>
        <taxon>Neoptera</taxon>
        <taxon>Endopterygota</taxon>
        <taxon>Lepidoptera</taxon>
        <taxon>Glossata</taxon>
        <taxon>Ditrysia</taxon>
        <taxon>Papilionoidea</taxon>
        <taxon>Papilionidae</taxon>
        <taxon>Papilioninae</taxon>
        <taxon>Papilio</taxon>
    </lineage>
</organism>
<dbReference type="InParanoid" id="A0A0N1IFP1"/>
<dbReference type="Proteomes" id="UP000053240">
    <property type="component" value="Unassembled WGS sequence"/>
</dbReference>
<name>A0A0N1IFP1_PAPMA</name>
<evidence type="ECO:0000313" key="1">
    <source>
        <dbReference type="EMBL" id="KPJ10079.1"/>
    </source>
</evidence>
<gene>
    <name evidence="1" type="ORF">RR48_05714</name>
</gene>
<evidence type="ECO:0000313" key="2">
    <source>
        <dbReference type="Proteomes" id="UP000053240"/>
    </source>
</evidence>
<keyword evidence="2" id="KW-1185">Reference proteome</keyword>
<dbReference type="AlphaFoldDB" id="A0A0N1IFP1"/>
<reference evidence="1 2" key="1">
    <citation type="journal article" date="2015" name="Nat. Commun.">
        <title>Outbred genome sequencing and CRISPR/Cas9 gene editing in butterflies.</title>
        <authorList>
            <person name="Li X."/>
            <person name="Fan D."/>
            <person name="Zhang W."/>
            <person name="Liu G."/>
            <person name="Zhang L."/>
            <person name="Zhao L."/>
            <person name="Fang X."/>
            <person name="Chen L."/>
            <person name="Dong Y."/>
            <person name="Chen Y."/>
            <person name="Ding Y."/>
            <person name="Zhao R."/>
            <person name="Feng M."/>
            <person name="Zhu Y."/>
            <person name="Feng Y."/>
            <person name="Jiang X."/>
            <person name="Zhu D."/>
            <person name="Xiang H."/>
            <person name="Feng X."/>
            <person name="Li S."/>
            <person name="Wang J."/>
            <person name="Zhang G."/>
            <person name="Kronforst M.R."/>
            <person name="Wang W."/>
        </authorList>
    </citation>
    <scope>NUCLEOTIDE SEQUENCE [LARGE SCALE GENOMIC DNA]</scope>
    <source>
        <strain evidence="1">Ya'a_city_454_Pm</strain>
        <tissue evidence="1">Whole body</tissue>
    </source>
</reference>